<feature type="transmembrane region" description="Helical" evidence="9">
    <location>
        <begin position="50"/>
        <end position="72"/>
    </location>
</feature>
<geneLocation type="mitochondrion" evidence="11"/>
<dbReference type="PANTHER" id="PTHR11058:SF9">
    <property type="entry name" value="NADH-UBIQUINONE OXIDOREDUCTASE CHAIN 3"/>
    <property type="match status" value="1"/>
</dbReference>
<keyword evidence="10" id="KW-0732">Signal</keyword>
<keyword evidence="9 11" id="KW-0496">Mitochondrion</keyword>
<dbReference type="PANTHER" id="PTHR11058">
    <property type="entry name" value="NADH-UBIQUINONE OXIDOREDUCTASE CHAIN 3"/>
    <property type="match status" value="1"/>
</dbReference>
<reference evidence="11" key="1">
    <citation type="journal article" date="2014" name="Mol. Phylogenet. Evol.">
        <title>Two mitochondrial genomes from the families Bethylidae and Mutillidae: independent rearrangement of protein-coding genes and higher-level phylogeny of the Hymenoptera.</title>
        <authorList>
            <person name="Wei S.J."/>
            <person name="Li Q."/>
            <person name="van Achterberg K."/>
            <person name="Chen X.X."/>
        </authorList>
    </citation>
    <scope>NUCLEOTIDE SEQUENCE</scope>
</reference>
<keyword evidence="9" id="KW-0830">Ubiquinone</keyword>
<comment type="catalytic activity">
    <reaction evidence="8 9">
        <text>a ubiquinone + NADH + 5 H(+)(in) = a ubiquinol + NAD(+) + 4 H(+)(out)</text>
        <dbReference type="Rhea" id="RHEA:29091"/>
        <dbReference type="Rhea" id="RHEA-COMP:9565"/>
        <dbReference type="Rhea" id="RHEA-COMP:9566"/>
        <dbReference type="ChEBI" id="CHEBI:15378"/>
        <dbReference type="ChEBI" id="CHEBI:16389"/>
        <dbReference type="ChEBI" id="CHEBI:17976"/>
        <dbReference type="ChEBI" id="CHEBI:57540"/>
        <dbReference type="ChEBI" id="CHEBI:57945"/>
        <dbReference type="EC" id="7.1.1.2"/>
    </reaction>
</comment>
<name>E0WCE8_9HYME</name>
<keyword evidence="7 9" id="KW-0472">Membrane</keyword>
<keyword evidence="4 9" id="KW-0813">Transport</keyword>
<evidence type="ECO:0000313" key="11">
    <source>
        <dbReference type="EMBL" id="ACO06128.1"/>
    </source>
</evidence>
<evidence type="ECO:0000256" key="7">
    <source>
        <dbReference type="ARBA" id="ARBA00023136"/>
    </source>
</evidence>
<keyword evidence="9" id="KW-0520">NAD</keyword>
<feature type="transmembrane region" description="Helical" evidence="9">
    <location>
        <begin position="84"/>
        <end position="105"/>
    </location>
</feature>
<comment type="subcellular location">
    <subcellularLocation>
        <location evidence="1">Membrane</location>
    </subcellularLocation>
    <subcellularLocation>
        <location evidence="9">Mitochondrion membrane</location>
        <topology evidence="9">Multi-pass membrane protein</topology>
    </subcellularLocation>
</comment>
<evidence type="ECO:0000256" key="9">
    <source>
        <dbReference type="RuleBase" id="RU003640"/>
    </source>
</evidence>
<dbReference type="GO" id="GO:0008137">
    <property type="term" value="F:NADH dehydrogenase (ubiquinone) activity"/>
    <property type="evidence" value="ECO:0007669"/>
    <property type="project" value="UniProtKB-UniRule"/>
</dbReference>
<dbReference type="Gene3D" id="1.20.58.1610">
    <property type="entry name" value="NADH:ubiquinone/plastoquinone oxidoreductase, chain 3"/>
    <property type="match status" value="1"/>
</dbReference>
<comment type="function">
    <text evidence="9">Core subunit of the mitochondrial membrane respiratory chain NADH dehydrogenase (Complex I) which catalyzes electron transfer from NADH through the respiratory chain, using ubiquinone as an electron acceptor. Essential for the catalytic activity of complex I.</text>
</comment>
<organism evidence="11">
    <name type="scientific">Cephalonomia gallicola</name>
    <dbReference type="NCBI Taxonomy" id="627714"/>
    <lineage>
        <taxon>Eukaryota</taxon>
        <taxon>Metazoa</taxon>
        <taxon>Ecdysozoa</taxon>
        <taxon>Arthropoda</taxon>
        <taxon>Hexapoda</taxon>
        <taxon>Insecta</taxon>
        <taxon>Pterygota</taxon>
        <taxon>Neoptera</taxon>
        <taxon>Endopterygota</taxon>
        <taxon>Hymenoptera</taxon>
        <taxon>Apocrita</taxon>
        <taxon>Aculeata</taxon>
        <taxon>Chrysidoidea</taxon>
        <taxon>Bethylidae</taxon>
        <taxon>Scleroderminae</taxon>
        <taxon>Cephalonomia</taxon>
    </lineage>
</organism>
<evidence type="ECO:0000256" key="6">
    <source>
        <dbReference type="ARBA" id="ARBA00022989"/>
    </source>
</evidence>
<evidence type="ECO:0000256" key="1">
    <source>
        <dbReference type="ARBA" id="ARBA00004370"/>
    </source>
</evidence>
<comment type="similarity">
    <text evidence="2 9">Belongs to the complex I subunit 3 family.</text>
</comment>
<keyword evidence="9" id="KW-0679">Respiratory chain</keyword>
<evidence type="ECO:0000256" key="10">
    <source>
        <dbReference type="SAM" id="SignalP"/>
    </source>
</evidence>
<evidence type="ECO:0000256" key="8">
    <source>
        <dbReference type="ARBA" id="ARBA00049551"/>
    </source>
</evidence>
<keyword evidence="6 9" id="KW-1133">Transmembrane helix</keyword>
<protein>
    <recommendedName>
        <fullName evidence="3 9">NADH-ubiquinone oxidoreductase chain 3</fullName>
        <ecNumber evidence="9">7.1.1.2</ecNumber>
    </recommendedName>
</protein>
<feature type="signal peptide" evidence="10">
    <location>
        <begin position="1"/>
        <end position="18"/>
    </location>
</feature>
<dbReference type="InterPro" id="IPR038430">
    <property type="entry name" value="NDAH_ubi_oxred_su3_sf"/>
</dbReference>
<dbReference type="GO" id="GO:0030964">
    <property type="term" value="C:NADH dehydrogenase complex"/>
    <property type="evidence" value="ECO:0007669"/>
    <property type="project" value="TreeGrafter"/>
</dbReference>
<accession>E0WCE8</accession>
<evidence type="ECO:0000256" key="5">
    <source>
        <dbReference type="ARBA" id="ARBA00022692"/>
    </source>
</evidence>
<proteinExistence type="inferred from homology"/>
<dbReference type="AlphaFoldDB" id="E0WCE8"/>
<dbReference type="Pfam" id="PF00507">
    <property type="entry name" value="Oxidored_q4"/>
    <property type="match status" value="1"/>
</dbReference>
<feature type="chain" id="PRO_5003142594" description="NADH-ubiquinone oxidoreductase chain 3" evidence="10">
    <location>
        <begin position="19"/>
        <end position="111"/>
    </location>
</feature>
<gene>
    <name evidence="11" type="primary">ND3</name>
</gene>
<dbReference type="GO" id="GO:0031966">
    <property type="term" value="C:mitochondrial membrane"/>
    <property type="evidence" value="ECO:0007669"/>
    <property type="project" value="UniProtKB-SubCell"/>
</dbReference>
<sequence length="111" mass="13526">MMLTLIMMLFLQINNWWTFNSIINRNTNSPFECGFKNFSQKFYTNSNLKFINIALIYLIFDIEISLFTPILFQFNSMNYIMSTNWMISMMIFIMFLFSFTVYEFLKGNFKW</sequence>
<keyword evidence="9" id="KW-1278">Translocase</keyword>
<keyword evidence="9" id="KW-0249">Electron transport</keyword>
<dbReference type="InterPro" id="IPR000440">
    <property type="entry name" value="NADH_UbQ/plastoQ_OxRdtase_su3"/>
</dbReference>
<evidence type="ECO:0000256" key="2">
    <source>
        <dbReference type="ARBA" id="ARBA00008472"/>
    </source>
</evidence>
<dbReference type="EMBL" id="FJ823227">
    <property type="protein sequence ID" value="ACO06128.1"/>
    <property type="molecule type" value="Genomic_DNA"/>
</dbReference>
<evidence type="ECO:0000256" key="3">
    <source>
        <dbReference type="ARBA" id="ARBA00021007"/>
    </source>
</evidence>
<evidence type="ECO:0000256" key="4">
    <source>
        <dbReference type="ARBA" id="ARBA00022448"/>
    </source>
</evidence>
<keyword evidence="5 9" id="KW-0812">Transmembrane</keyword>
<dbReference type="EC" id="7.1.1.2" evidence="9"/>